<dbReference type="InterPro" id="IPR038305">
    <property type="entry name" value="HeLo_sf"/>
</dbReference>
<feature type="domain" description="Prion-inhibition and propagation HeLo" evidence="4">
    <location>
        <begin position="8"/>
        <end position="89"/>
    </location>
</feature>
<dbReference type="PRINTS" id="PR01415">
    <property type="entry name" value="ANKYRIN"/>
</dbReference>
<dbReference type="Gene3D" id="1.20.120.1020">
    <property type="entry name" value="Prion-inhibition and propagation, HeLo domain"/>
    <property type="match status" value="1"/>
</dbReference>
<feature type="repeat" description="ANK" evidence="3">
    <location>
        <begin position="483"/>
        <end position="515"/>
    </location>
</feature>
<dbReference type="Gene3D" id="1.25.40.20">
    <property type="entry name" value="Ankyrin repeat-containing domain"/>
    <property type="match status" value="3"/>
</dbReference>
<keyword evidence="6" id="KW-1185">Reference proteome</keyword>
<reference evidence="5" key="1">
    <citation type="submission" date="2018-03" db="EMBL/GenBank/DDBJ databases">
        <authorList>
            <person name="Guldener U."/>
        </authorList>
    </citation>
    <scope>NUCLEOTIDE SEQUENCE</scope>
</reference>
<dbReference type="InterPro" id="IPR036770">
    <property type="entry name" value="Ankyrin_rpt-contain_sf"/>
</dbReference>
<evidence type="ECO:0000256" key="2">
    <source>
        <dbReference type="ARBA" id="ARBA00023043"/>
    </source>
</evidence>
<dbReference type="PANTHER" id="PTHR24198">
    <property type="entry name" value="ANKYRIN REPEAT AND PROTEIN KINASE DOMAIN-CONTAINING PROTEIN"/>
    <property type="match status" value="1"/>
</dbReference>
<comment type="caution">
    <text evidence="5">The sequence shown here is derived from an EMBL/GenBank/DDBJ whole genome shotgun (WGS) entry which is preliminary data.</text>
</comment>
<dbReference type="Pfam" id="PF12796">
    <property type="entry name" value="Ank_2"/>
    <property type="match status" value="2"/>
</dbReference>
<feature type="repeat" description="ANK" evidence="3">
    <location>
        <begin position="417"/>
        <end position="449"/>
    </location>
</feature>
<dbReference type="SUPFAM" id="SSF48403">
    <property type="entry name" value="Ankyrin repeat"/>
    <property type="match status" value="1"/>
</dbReference>
<sequence length="517" mass="57112">MEHFGYKIALAGLFQECVDVVERTQPHQALNTASLLLETRFLIAKDLFKQWGSKVGLAAETLPKAAVDDRFDHKTAANVKEVLDIVNSLCDCDNPYLPVCSIFDTVLRGATGKCAPKNERKRNLKWMFRDKKNQSDHVKLFEMIVQRLHELVPVEISTTHTRSKGSAHTAIVEMERIMARIENAPQDGQEEILPWVSRELGLDEVVDHLLRDNNLSSDEEQDLEDKALTALFPGRHDLLRMLIDGGVDLRLGDSNNWTLLHHAVWFDFTESVELLIERGADVEAKTRMGNTALHLAQSAEAVETLVKMEANLDALNCKGETPLISACVNGLVDVPEQLVDEGTTLTPQDNHKRTALHSACWGGYYEVVLLCLQGEAEVEVYDEDEETPMHLACFIGHADIVHLLIEAAADTETKDSYGRAPLNRACYDGFEDVAEVLLEADCDVDTTGPGNRTALHVAVRKGHLGIVKLLAERGANLTALDDEGFAPLHAAAGCGYLEIAKVLLDAGADVMIRGRKD</sequence>
<dbReference type="InterPro" id="IPR029498">
    <property type="entry name" value="HeLo_dom"/>
</dbReference>
<feature type="repeat" description="ANK" evidence="3">
    <location>
        <begin position="318"/>
        <end position="350"/>
    </location>
</feature>
<dbReference type="EMBL" id="ONZP01000093">
    <property type="protein sequence ID" value="SPJ73383.1"/>
    <property type="molecule type" value="Genomic_DNA"/>
</dbReference>
<dbReference type="PROSITE" id="PS50297">
    <property type="entry name" value="ANK_REP_REGION"/>
    <property type="match status" value="4"/>
</dbReference>
<proteinExistence type="predicted"/>
<keyword evidence="1" id="KW-0677">Repeat</keyword>
<gene>
    <name evidence="5" type="ORF">FTOL_03113</name>
</gene>
<name>A0AAE8M3A2_9HYPO</name>
<dbReference type="Proteomes" id="UP001187734">
    <property type="component" value="Unassembled WGS sequence"/>
</dbReference>
<evidence type="ECO:0000256" key="1">
    <source>
        <dbReference type="ARBA" id="ARBA00022737"/>
    </source>
</evidence>
<organism evidence="5 6">
    <name type="scientific">Fusarium torulosum</name>
    <dbReference type="NCBI Taxonomy" id="33205"/>
    <lineage>
        <taxon>Eukaryota</taxon>
        <taxon>Fungi</taxon>
        <taxon>Dikarya</taxon>
        <taxon>Ascomycota</taxon>
        <taxon>Pezizomycotina</taxon>
        <taxon>Sordariomycetes</taxon>
        <taxon>Hypocreomycetidae</taxon>
        <taxon>Hypocreales</taxon>
        <taxon>Nectriaceae</taxon>
        <taxon>Fusarium</taxon>
    </lineage>
</organism>
<protein>
    <recommendedName>
        <fullName evidence="4">Prion-inhibition and propagation HeLo domain-containing protein</fullName>
    </recommendedName>
</protein>
<dbReference type="SMART" id="SM00248">
    <property type="entry name" value="ANK"/>
    <property type="match status" value="8"/>
</dbReference>
<evidence type="ECO:0000313" key="6">
    <source>
        <dbReference type="Proteomes" id="UP001187734"/>
    </source>
</evidence>
<dbReference type="PANTHER" id="PTHR24198:SF165">
    <property type="entry name" value="ANKYRIN REPEAT-CONTAINING PROTEIN-RELATED"/>
    <property type="match status" value="1"/>
</dbReference>
<keyword evidence="2 3" id="KW-0040">ANK repeat</keyword>
<evidence type="ECO:0000313" key="5">
    <source>
        <dbReference type="EMBL" id="SPJ73383.1"/>
    </source>
</evidence>
<feature type="repeat" description="ANK" evidence="3">
    <location>
        <begin position="255"/>
        <end position="287"/>
    </location>
</feature>
<dbReference type="Pfam" id="PF13637">
    <property type="entry name" value="Ank_4"/>
    <property type="match status" value="1"/>
</dbReference>
<evidence type="ECO:0000256" key="3">
    <source>
        <dbReference type="PROSITE-ProRule" id="PRU00023"/>
    </source>
</evidence>
<feature type="repeat" description="ANK" evidence="3">
    <location>
        <begin position="384"/>
        <end position="416"/>
    </location>
</feature>
<evidence type="ECO:0000259" key="4">
    <source>
        <dbReference type="Pfam" id="PF14479"/>
    </source>
</evidence>
<dbReference type="PROSITE" id="PS50088">
    <property type="entry name" value="ANK_REPEAT"/>
    <property type="match status" value="6"/>
</dbReference>
<feature type="repeat" description="ANK" evidence="3">
    <location>
        <begin position="450"/>
        <end position="482"/>
    </location>
</feature>
<accession>A0AAE8M3A2</accession>
<dbReference type="AlphaFoldDB" id="A0AAE8M3A2"/>
<dbReference type="Pfam" id="PF14479">
    <property type="entry name" value="HeLo"/>
    <property type="match status" value="1"/>
</dbReference>
<dbReference type="InterPro" id="IPR002110">
    <property type="entry name" value="Ankyrin_rpt"/>
</dbReference>